<accession>A0A0F9JL86</accession>
<proteinExistence type="predicted"/>
<reference evidence="2" key="1">
    <citation type="journal article" date="2015" name="Nature">
        <title>Complex archaea that bridge the gap between prokaryotes and eukaryotes.</title>
        <authorList>
            <person name="Spang A."/>
            <person name="Saw J.H."/>
            <person name="Jorgensen S.L."/>
            <person name="Zaremba-Niedzwiedzka K."/>
            <person name="Martijn J."/>
            <person name="Lind A.E."/>
            <person name="van Eijk R."/>
            <person name="Schleper C."/>
            <person name="Guy L."/>
            <person name="Ettema T.J."/>
        </authorList>
    </citation>
    <scope>NUCLEOTIDE SEQUENCE</scope>
</reference>
<dbReference type="Pfam" id="PF14216">
    <property type="entry name" value="DUF4326"/>
    <property type="match status" value="1"/>
</dbReference>
<dbReference type="InterPro" id="IPR025475">
    <property type="entry name" value="DUF4326"/>
</dbReference>
<comment type="caution">
    <text evidence="2">The sequence shown here is derived from an EMBL/GenBank/DDBJ whole genome shotgun (WGS) entry which is preliminary data.</text>
</comment>
<protein>
    <recommendedName>
        <fullName evidence="1">DUF4326 domain-containing protein</fullName>
    </recommendedName>
</protein>
<sequence length="101" mass="11162">MAVVLNRRDLPRGVIPPGAVYVGRPTKWGNPFLTTDPLLPPGLTKADKHQMVVDEYRKWIQEQPNLMASLRELSCKDLACWCSPLPCHADVLLELAAEAAG</sequence>
<dbReference type="AlphaFoldDB" id="A0A0F9JL86"/>
<feature type="domain" description="DUF4326" evidence="1">
    <location>
        <begin position="16"/>
        <end position="94"/>
    </location>
</feature>
<organism evidence="2">
    <name type="scientific">marine sediment metagenome</name>
    <dbReference type="NCBI Taxonomy" id="412755"/>
    <lineage>
        <taxon>unclassified sequences</taxon>
        <taxon>metagenomes</taxon>
        <taxon>ecological metagenomes</taxon>
    </lineage>
</organism>
<name>A0A0F9JL86_9ZZZZ</name>
<evidence type="ECO:0000259" key="1">
    <source>
        <dbReference type="Pfam" id="PF14216"/>
    </source>
</evidence>
<gene>
    <name evidence="2" type="ORF">LCGC14_1441370</name>
</gene>
<dbReference type="EMBL" id="LAZR01009828">
    <property type="protein sequence ID" value="KKM70378.1"/>
    <property type="molecule type" value="Genomic_DNA"/>
</dbReference>
<evidence type="ECO:0000313" key="2">
    <source>
        <dbReference type="EMBL" id="KKM70378.1"/>
    </source>
</evidence>